<proteinExistence type="predicted"/>
<reference evidence="1 2" key="1">
    <citation type="journal article" date="2006" name="Nature">
        <title>Global trends of whole-genome duplications revealed by the ciliate Paramecium tetraurelia.</title>
        <authorList>
            <consortium name="Genoscope"/>
            <person name="Aury J.-M."/>
            <person name="Jaillon O."/>
            <person name="Duret L."/>
            <person name="Noel B."/>
            <person name="Jubin C."/>
            <person name="Porcel B.M."/>
            <person name="Segurens B."/>
            <person name="Daubin V."/>
            <person name="Anthouard V."/>
            <person name="Aiach N."/>
            <person name="Arnaiz O."/>
            <person name="Billaut A."/>
            <person name="Beisson J."/>
            <person name="Blanc I."/>
            <person name="Bouhouche K."/>
            <person name="Camara F."/>
            <person name="Duharcourt S."/>
            <person name="Guigo R."/>
            <person name="Gogendeau D."/>
            <person name="Katinka M."/>
            <person name="Keller A.-M."/>
            <person name="Kissmehl R."/>
            <person name="Klotz C."/>
            <person name="Koll F."/>
            <person name="Le Moue A."/>
            <person name="Lepere C."/>
            <person name="Malinsky S."/>
            <person name="Nowacki M."/>
            <person name="Nowak J.K."/>
            <person name="Plattner H."/>
            <person name="Poulain J."/>
            <person name="Ruiz F."/>
            <person name="Serrano V."/>
            <person name="Zagulski M."/>
            <person name="Dessen P."/>
            <person name="Betermier M."/>
            <person name="Weissenbach J."/>
            <person name="Scarpelli C."/>
            <person name="Schachter V."/>
            <person name="Sperling L."/>
            <person name="Meyer E."/>
            <person name="Cohen J."/>
            <person name="Wincker P."/>
        </authorList>
    </citation>
    <scope>NUCLEOTIDE SEQUENCE [LARGE SCALE GENOMIC DNA]</scope>
    <source>
        <strain evidence="1 2">Stock d4-2</strain>
    </source>
</reference>
<name>A0BJV1_PARTE</name>
<gene>
    <name evidence="1" type="ORF">GSPATT00029447001</name>
</gene>
<dbReference type="Proteomes" id="UP000000600">
    <property type="component" value="Unassembled WGS sequence"/>
</dbReference>
<evidence type="ECO:0000313" key="1">
    <source>
        <dbReference type="EMBL" id="CAK58818.1"/>
    </source>
</evidence>
<dbReference type="KEGG" id="ptm:GSPATT00029447001"/>
<dbReference type="EMBL" id="CT867998">
    <property type="protein sequence ID" value="CAK58818.1"/>
    <property type="molecule type" value="Genomic_DNA"/>
</dbReference>
<dbReference type="RefSeq" id="XP_001426216.1">
    <property type="nucleotide sequence ID" value="XM_001426179.1"/>
</dbReference>
<accession>A0BJV1</accession>
<dbReference type="InParanoid" id="A0BJV1"/>
<protein>
    <submittedName>
        <fullName evidence="1">Uncharacterized protein</fullName>
    </submittedName>
</protein>
<keyword evidence="2" id="KW-1185">Reference proteome</keyword>
<sequence length="163" mass="19549">MSYIDHTQLFQEMYNFLSILLKQDKQLVFLIDILCKVKQYEISFLQITLWVEIENQINSSSKFELFYLVDQKTYITQPKLQLIFYCPLLSQEYAIFKGNIYGSNINETNKGIQYNHLIYLKSHQINNSKPQFLRIISFIINEISAVYSSNSYFLLFVWLEYKF</sequence>
<evidence type="ECO:0000313" key="2">
    <source>
        <dbReference type="Proteomes" id="UP000000600"/>
    </source>
</evidence>
<dbReference type="GeneID" id="5012000"/>
<dbReference type="HOGENOM" id="CLU_1630216_0_0_1"/>
<organism evidence="1 2">
    <name type="scientific">Paramecium tetraurelia</name>
    <dbReference type="NCBI Taxonomy" id="5888"/>
    <lineage>
        <taxon>Eukaryota</taxon>
        <taxon>Sar</taxon>
        <taxon>Alveolata</taxon>
        <taxon>Ciliophora</taxon>
        <taxon>Intramacronucleata</taxon>
        <taxon>Oligohymenophorea</taxon>
        <taxon>Peniculida</taxon>
        <taxon>Parameciidae</taxon>
        <taxon>Paramecium</taxon>
    </lineage>
</organism>
<dbReference type="AlphaFoldDB" id="A0BJV1"/>